<evidence type="ECO:0000313" key="9">
    <source>
        <dbReference type="EMBL" id="TIA87109.1"/>
    </source>
</evidence>
<sequence length="369" mass="40726">MNRPHKRDTSIACIKDLEVAAAHKLNKNVREYYNQGAMDLITLHDNVAAYDRYRFRPRVLKSLANLSTSTICFGKDVTFPLGISPTAMQGLAHPDGELATSRAASAFGINMCLSTYSNTPADQVIAQSSGTNAYAHQLSIMKDYALNMAIIHRAEEAGYKAIFLTIDCPYLGRRLNETYNDFELPPHLSLPNLPPSDGNMLVRDSRIEYDDHLDWEGIKRFRESTSCEIWLKGILTAEDALLAVEAGVDGIIVSNHGGRQLDGALSTLDALPEVVEAVNGRIPVHLDGGIRRGSDIFKAIALGAKYVWIGRPVLWGLAYNGQAGVELALQLLYDEFRLCQALCGCTSIEEISPRHLARLHTDGRYRPLS</sequence>
<dbReference type="Proteomes" id="UP000310189">
    <property type="component" value="Unassembled WGS sequence"/>
</dbReference>
<keyword evidence="2" id="KW-0560">Oxidoreductase</keyword>
<dbReference type="Gene3D" id="3.20.20.70">
    <property type="entry name" value="Aldolase class I"/>
    <property type="match status" value="1"/>
</dbReference>
<feature type="domain" description="FMN hydroxy acid dehydrogenase" evidence="8">
    <location>
        <begin position="6"/>
        <end position="361"/>
    </location>
</feature>
<dbReference type="PIRSF" id="PIRSF000138">
    <property type="entry name" value="Al-hdrx_acd_dh"/>
    <property type="match status" value="1"/>
</dbReference>
<feature type="binding site" evidence="7">
    <location>
        <begin position="287"/>
        <end position="291"/>
    </location>
    <ligand>
        <name>FMN</name>
        <dbReference type="ChEBI" id="CHEBI:58210"/>
    </ligand>
</feature>
<feature type="active site" description="Proton acceptor" evidence="6">
    <location>
        <position position="256"/>
    </location>
</feature>
<dbReference type="EMBL" id="SPNW01000064">
    <property type="protein sequence ID" value="TIA87109.1"/>
    <property type="molecule type" value="Genomic_DNA"/>
</dbReference>
<evidence type="ECO:0000256" key="7">
    <source>
        <dbReference type="PIRSR" id="PIRSR000138-2"/>
    </source>
</evidence>
<feature type="binding site" evidence="7">
    <location>
        <position position="254"/>
    </location>
    <ligand>
        <name>FMN</name>
        <dbReference type="ChEBI" id="CHEBI:58210"/>
    </ligand>
</feature>
<feature type="binding site" evidence="7">
    <location>
        <position position="32"/>
    </location>
    <ligand>
        <name>glyoxylate</name>
        <dbReference type="ChEBI" id="CHEBI:36655"/>
    </ligand>
</feature>
<evidence type="ECO:0000256" key="5">
    <source>
        <dbReference type="ARBA" id="ARBA00083297"/>
    </source>
</evidence>
<feature type="binding site" evidence="7">
    <location>
        <position position="137"/>
    </location>
    <ligand>
        <name>FMN</name>
        <dbReference type="ChEBI" id="CHEBI:58210"/>
    </ligand>
</feature>
<keyword evidence="7" id="KW-0288">FMN</keyword>
<evidence type="ECO:0000313" key="10">
    <source>
        <dbReference type="Proteomes" id="UP000310189"/>
    </source>
</evidence>
<evidence type="ECO:0000256" key="2">
    <source>
        <dbReference type="ARBA" id="ARBA00023002"/>
    </source>
</evidence>
<evidence type="ECO:0000256" key="3">
    <source>
        <dbReference type="ARBA" id="ARBA00024042"/>
    </source>
</evidence>
<dbReference type="GO" id="GO:0016491">
    <property type="term" value="F:oxidoreductase activity"/>
    <property type="evidence" value="ECO:0007669"/>
    <property type="project" value="UniProtKB-KW"/>
</dbReference>
<feature type="binding site" evidence="7">
    <location>
        <begin position="310"/>
        <end position="311"/>
    </location>
    <ligand>
        <name>FMN</name>
        <dbReference type="ChEBI" id="CHEBI:58210"/>
    </ligand>
</feature>
<dbReference type="PANTHER" id="PTHR10578">
    <property type="entry name" value="S -2-HYDROXY-ACID OXIDASE-RELATED"/>
    <property type="match status" value="1"/>
</dbReference>
<dbReference type="AlphaFoldDB" id="A0A4T0FGE6"/>
<evidence type="ECO:0000259" key="8">
    <source>
        <dbReference type="PROSITE" id="PS51349"/>
    </source>
</evidence>
<feature type="binding site" evidence="7">
    <location>
        <position position="174"/>
    </location>
    <ligand>
        <name>glyoxylate</name>
        <dbReference type="ChEBI" id="CHEBI:36655"/>
    </ligand>
</feature>
<proteinExistence type="inferred from homology"/>
<feature type="binding site" evidence="7">
    <location>
        <position position="232"/>
    </location>
    <ligand>
        <name>FMN</name>
        <dbReference type="ChEBI" id="CHEBI:58210"/>
    </ligand>
</feature>
<dbReference type="PROSITE" id="PS51349">
    <property type="entry name" value="FMN_HYDROXY_ACID_DH_2"/>
    <property type="match status" value="1"/>
</dbReference>
<evidence type="ECO:0000256" key="4">
    <source>
        <dbReference type="ARBA" id="ARBA00073420"/>
    </source>
</evidence>
<dbReference type="PROSITE" id="PS00557">
    <property type="entry name" value="FMN_HYDROXY_ACID_DH_1"/>
    <property type="match status" value="1"/>
</dbReference>
<dbReference type="PANTHER" id="PTHR10578:SF149">
    <property type="entry name" value="2-HYDROXYACID OXIDASE 2"/>
    <property type="match status" value="1"/>
</dbReference>
<comment type="similarity">
    <text evidence="3">Belongs to the FMN-dependent alpha-hydroxy acid dehydrogenase family.</text>
</comment>
<protein>
    <recommendedName>
        <fullName evidence="4">Oxidase FUB9</fullName>
    </recommendedName>
    <alternativeName>
        <fullName evidence="5">Fusaric acid biosynthesis protein 9</fullName>
    </alternativeName>
</protein>
<evidence type="ECO:0000256" key="6">
    <source>
        <dbReference type="PIRSR" id="PIRSR000138-1"/>
    </source>
</evidence>
<reference evidence="9 10" key="1">
    <citation type="submission" date="2019-03" db="EMBL/GenBank/DDBJ databases">
        <title>Sequencing 23 genomes of Wallemia ichthyophaga.</title>
        <authorList>
            <person name="Gostincar C."/>
        </authorList>
    </citation>
    <scope>NUCLEOTIDE SEQUENCE [LARGE SCALE GENOMIC DNA]</scope>
    <source>
        <strain evidence="9 10">EXF-5753</strain>
    </source>
</reference>
<evidence type="ECO:0000256" key="1">
    <source>
        <dbReference type="ARBA" id="ARBA00001917"/>
    </source>
</evidence>
<dbReference type="InterPro" id="IPR000262">
    <property type="entry name" value="FMN-dep_DH"/>
</dbReference>
<dbReference type="SUPFAM" id="SSF51395">
    <property type="entry name" value="FMN-linked oxidoreductases"/>
    <property type="match status" value="1"/>
</dbReference>
<dbReference type="OrthoDB" id="1925334at2759"/>
<dbReference type="CDD" id="cd02809">
    <property type="entry name" value="alpha_hydroxyacid_oxid_FMN"/>
    <property type="match status" value="1"/>
</dbReference>
<feature type="binding site" evidence="7">
    <location>
        <position position="114"/>
    </location>
    <ligand>
        <name>FMN</name>
        <dbReference type="ChEBI" id="CHEBI:58210"/>
    </ligand>
</feature>
<dbReference type="InterPro" id="IPR008259">
    <property type="entry name" value="FMN_hydac_DH_AS"/>
</dbReference>
<dbReference type="Pfam" id="PF01070">
    <property type="entry name" value="FMN_dh"/>
    <property type="match status" value="1"/>
</dbReference>
<keyword evidence="10" id="KW-1185">Reference proteome</keyword>
<dbReference type="GO" id="GO:0010181">
    <property type="term" value="F:FMN binding"/>
    <property type="evidence" value="ECO:0007669"/>
    <property type="project" value="InterPro"/>
</dbReference>
<name>A0A4T0FGE6_9BASI</name>
<dbReference type="InterPro" id="IPR012133">
    <property type="entry name" value="Alpha-hydoxy_acid_DH_FMN"/>
</dbReference>
<dbReference type="InterPro" id="IPR037396">
    <property type="entry name" value="FMN_HAD"/>
</dbReference>
<gene>
    <name evidence="9" type="ORF">E3P99_03389</name>
</gene>
<feature type="binding site" evidence="7">
    <location>
        <position position="256"/>
    </location>
    <ligand>
        <name>glyoxylate</name>
        <dbReference type="ChEBI" id="CHEBI:36655"/>
    </ligand>
</feature>
<feature type="binding site" evidence="7">
    <location>
        <position position="259"/>
    </location>
    <ligand>
        <name>glyoxylate</name>
        <dbReference type="ChEBI" id="CHEBI:36655"/>
    </ligand>
</feature>
<feature type="binding site" evidence="7">
    <location>
        <begin position="85"/>
        <end position="87"/>
    </location>
    <ligand>
        <name>FMN</name>
        <dbReference type="ChEBI" id="CHEBI:58210"/>
    </ligand>
</feature>
<dbReference type="GO" id="GO:0005737">
    <property type="term" value="C:cytoplasm"/>
    <property type="evidence" value="ECO:0007669"/>
    <property type="project" value="UniProtKB-ARBA"/>
</dbReference>
<accession>A0A4T0FGE6</accession>
<dbReference type="InterPro" id="IPR013785">
    <property type="entry name" value="Aldolase_TIM"/>
</dbReference>
<feature type="binding site" evidence="7">
    <location>
        <position position="165"/>
    </location>
    <ligand>
        <name>FMN</name>
        <dbReference type="ChEBI" id="CHEBI:58210"/>
    </ligand>
</feature>
<keyword evidence="7" id="KW-0285">Flavoprotein</keyword>
<dbReference type="FunFam" id="3.20.20.70:FF:000056">
    <property type="entry name" value="hydroxyacid oxidase 2"/>
    <property type="match status" value="1"/>
</dbReference>
<organism evidence="9 10">
    <name type="scientific">Wallemia hederae</name>
    <dbReference type="NCBI Taxonomy" id="1540922"/>
    <lineage>
        <taxon>Eukaryota</taxon>
        <taxon>Fungi</taxon>
        <taxon>Dikarya</taxon>
        <taxon>Basidiomycota</taxon>
        <taxon>Wallemiomycotina</taxon>
        <taxon>Wallemiomycetes</taxon>
        <taxon>Wallemiales</taxon>
        <taxon>Wallemiaceae</taxon>
        <taxon>Wallemia</taxon>
    </lineage>
</organism>
<comment type="caution">
    <text evidence="9">The sequence shown here is derived from an EMBL/GenBank/DDBJ whole genome shotgun (WGS) entry which is preliminary data.</text>
</comment>
<comment type="cofactor">
    <cofactor evidence="1">
        <name>FMN</name>
        <dbReference type="ChEBI" id="CHEBI:58210"/>
    </cofactor>
</comment>